<feature type="coiled-coil region" evidence="1">
    <location>
        <begin position="133"/>
        <end position="165"/>
    </location>
</feature>
<evidence type="ECO:0000313" key="2">
    <source>
        <dbReference type="EMBL" id="KAJ4357344.1"/>
    </source>
</evidence>
<accession>A0A9W8XRT9</accession>
<dbReference type="Proteomes" id="UP001140513">
    <property type="component" value="Unassembled WGS sequence"/>
</dbReference>
<dbReference type="OrthoDB" id="9977870at2759"/>
<dbReference type="EMBL" id="JAPEUX010000002">
    <property type="protein sequence ID" value="KAJ4357344.1"/>
    <property type="molecule type" value="Genomic_DNA"/>
</dbReference>
<evidence type="ECO:0000313" key="3">
    <source>
        <dbReference type="Proteomes" id="UP001140513"/>
    </source>
</evidence>
<comment type="caution">
    <text evidence="2">The sequence shown here is derived from an EMBL/GenBank/DDBJ whole genome shotgun (WGS) entry which is preliminary data.</text>
</comment>
<sequence length="352" mass="40554">MTDAEGDDIADLKTAPIFDDRLYFTEALRLQNGETEDHVNSLLTAAAKESGIEDPDLENGLSNVDLPHALFTDVFVSEPSTLPATPTHEPNDEDEARLRSALESETFQNLRVEQKEQFRRVSAFESNQRKALSANHRHILERLEAELEASKIEKAKQHVQQLERLDEFQLTMEHDLRNAHAVETQNVATALKYIEAYCSGPNPAHEGIAYTVTEEDRGKLERQRTTQEKLPAKHESAINVLRAKQERDIKLRLQKQQSEMEQLEADYEKNKSAQELQYSKDSSQLDMTIRTRRHKLARQWDLKFEIWRREWEKENECKLYGTLPHELWPESTDTDVSIDLSSSLAVYIQATA</sequence>
<dbReference type="GeneID" id="80905449"/>
<dbReference type="RefSeq" id="XP_056074203.1">
    <property type="nucleotide sequence ID" value="XM_056210730.1"/>
</dbReference>
<keyword evidence="1" id="KW-0175">Coiled coil</keyword>
<name>A0A9W8XRT9_9PLEO</name>
<organism evidence="2 3">
    <name type="scientific">Didymosphaeria variabile</name>
    <dbReference type="NCBI Taxonomy" id="1932322"/>
    <lineage>
        <taxon>Eukaryota</taxon>
        <taxon>Fungi</taxon>
        <taxon>Dikarya</taxon>
        <taxon>Ascomycota</taxon>
        <taxon>Pezizomycotina</taxon>
        <taxon>Dothideomycetes</taxon>
        <taxon>Pleosporomycetidae</taxon>
        <taxon>Pleosporales</taxon>
        <taxon>Massarineae</taxon>
        <taxon>Didymosphaeriaceae</taxon>
        <taxon>Didymosphaeria</taxon>
    </lineage>
</organism>
<gene>
    <name evidence="2" type="ORF">N0V89_001919</name>
</gene>
<evidence type="ECO:0000256" key="1">
    <source>
        <dbReference type="SAM" id="Coils"/>
    </source>
</evidence>
<dbReference type="AlphaFoldDB" id="A0A9W8XRT9"/>
<feature type="coiled-coil region" evidence="1">
    <location>
        <begin position="246"/>
        <end position="273"/>
    </location>
</feature>
<protein>
    <submittedName>
        <fullName evidence="2">Uncharacterized protein</fullName>
    </submittedName>
</protein>
<reference evidence="2" key="1">
    <citation type="submission" date="2022-10" db="EMBL/GenBank/DDBJ databases">
        <title>Tapping the CABI collections for fungal endophytes: first genome assemblies for Collariella, Neodidymelliopsis, Ascochyta clinopodiicola, Didymella pomorum, Didymosphaeria variabile, Neocosmospora piperis and Neocucurbitaria cava.</title>
        <authorList>
            <person name="Hill R."/>
        </authorList>
    </citation>
    <scope>NUCLEOTIDE SEQUENCE</scope>
    <source>
        <strain evidence="2">IMI 356815</strain>
    </source>
</reference>
<proteinExistence type="predicted"/>
<keyword evidence="3" id="KW-1185">Reference proteome</keyword>